<dbReference type="EnsemblMetazoa" id="HelroT62239">
    <property type="protein sequence ID" value="HelroP62239"/>
    <property type="gene ID" value="HelroG62239"/>
</dbReference>
<dbReference type="EMBL" id="AMQM01000297">
    <property type="status" value="NOT_ANNOTATED_CDS"/>
    <property type="molecule type" value="Genomic_DNA"/>
</dbReference>
<evidence type="ECO:0000313" key="9">
    <source>
        <dbReference type="Proteomes" id="UP000015101"/>
    </source>
</evidence>
<dbReference type="InterPro" id="IPR029071">
    <property type="entry name" value="Ubiquitin-like_domsf"/>
</dbReference>
<evidence type="ECO:0000256" key="1">
    <source>
        <dbReference type="ARBA" id="ARBA00004370"/>
    </source>
</evidence>
<dbReference type="GO" id="GO:0031625">
    <property type="term" value="F:ubiquitin protein ligase binding"/>
    <property type="evidence" value="ECO:0000318"/>
    <property type="project" value="GO_Central"/>
</dbReference>
<dbReference type="GO" id="GO:0097352">
    <property type="term" value="P:autophagosome maturation"/>
    <property type="evidence" value="ECO:0000318"/>
    <property type="project" value="GO_Central"/>
</dbReference>
<comment type="subcellular location">
    <subcellularLocation>
        <location evidence="1">Membrane</location>
    </subcellularLocation>
</comment>
<dbReference type="OrthoDB" id="6738456at2759"/>
<dbReference type="EMBL" id="KB095811">
    <property type="protein sequence ID" value="ESO13067.1"/>
    <property type="molecule type" value="Genomic_DNA"/>
</dbReference>
<gene>
    <name evidence="8" type="primary">20213325</name>
    <name evidence="7" type="ORF">HELRODRAFT_62239</name>
</gene>
<dbReference type="Gene3D" id="3.10.20.90">
    <property type="entry name" value="Phosphatidylinositol 3-kinase Catalytic Subunit, Chain A, domain 1"/>
    <property type="match status" value="1"/>
</dbReference>
<evidence type="ECO:0000256" key="4">
    <source>
        <dbReference type="ARBA" id="ARBA00023288"/>
    </source>
</evidence>
<evidence type="ECO:0000256" key="3">
    <source>
        <dbReference type="ARBA" id="ARBA00023136"/>
    </source>
</evidence>
<evidence type="ECO:0000313" key="8">
    <source>
        <dbReference type="EnsemblMetazoa" id="HelroP62239"/>
    </source>
</evidence>
<keyword evidence="6" id="KW-0072">Autophagy</keyword>
<evidence type="ECO:0000313" key="7">
    <source>
        <dbReference type="EMBL" id="ESO13067.1"/>
    </source>
</evidence>
<dbReference type="RefSeq" id="XP_009009787.1">
    <property type="nucleotide sequence ID" value="XM_009011539.1"/>
</dbReference>
<feature type="lipid moiety-binding region" description="Phosphatidylserine amidated glycine; alternate" evidence="5">
    <location>
        <position position="105"/>
    </location>
</feature>
<comment type="similarity">
    <text evidence="2 6">Belongs to the ATG8 family.</text>
</comment>
<dbReference type="HOGENOM" id="CLU_119276_0_1_1"/>
<evidence type="ECO:0008006" key="10">
    <source>
        <dbReference type="Google" id="ProtNLM"/>
    </source>
</evidence>
<dbReference type="InterPro" id="IPR004241">
    <property type="entry name" value="Atg8-like"/>
</dbReference>
<name>T1FWX7_HELRO</name>
<dbReference type="PANTHER" id="PTHR10969">
    <property type="entry name" value="MICROTUBULE-ASSOCIATED PROTEINS 1A/1B LIGHT CHAIN 3-RELATED"/>
    <property type="match status" value="1"/>
</dbReference>
<dbReference type="AlphaFoldDB" id="T1FWX7"/>
<sequence>DDRCHEAAKIRLQHPDRIPVILEKLPSSSIPTIGQRKFLVPADITVLHFMCLVKKKIKLRPQQSLFIFVGPMFPSTSAAMSEVYKSYKDKDGFLYVAYSGENTSGA</sequence>
<proteinExistence type="inferred from homology"/>
<keyword evidence="4 5" id="KW-0449">Lipoprotein</keyword>
<reference evidence="8" key="3">
    <citation type="submission" date="2015-06" db="UniProtKB">
        <authorList>
            <consortium name="EnsemblMetazoa"/>
        </authorList>
    </citation>
    <scope>IDENTIFICATION</scope>
</reference>
<dbReference type="GO" id="GO:0000421">
    <property type="term" value="C:autophagosome membrane"/>
    <property type="evidence" value="ECO:0000318"/>
    <property type="project" value="GO_Central"/>
</dbReference>
<dbReference type="CTD" id="20213325"/>
<dbReference type="SUPFAM" id="SSF54236">
    <property type="entry name" value="Ubiquitin-like"/>
    <property type="match status" value="1"/>
</dbReference>
<evidence type="ECO:0000256" key="5">
    <source>
        <dbReference type="PIRSR" id="PIRSR604241-50"/>
    </source>
</evidence>
<dbReference type="InParanoid" id="T1FWX7"/>
<dbReference type="KEGG" id="hro:HELRODRAFT_62239"/>
<evidence type="ECO:0000256" key="6">
    <source>
        <dbReference type="RuleBase" id="RU004384"/>
    </source>
</evidence>
<dbReference type="GO" id="GO:0006995">
    <property type="term" value="P:cellular response to nitrogen starvation"/>
    <property type="evidence" value="ECO:0000318"/>
    <property type="project" value="GO_Central"/>
</dbReference>
<reference evidence="7 9" key="2">
    <citation type="journal article" date="2013" name="Nature">
        <title>Insights into bilaterian evolution from three spiralian genomes.</title>
        <authorList>
            <person name="Simakov O."/>
            <person name="Marletaz F."/>
            <person name="Cho S.J."/>
            <person name="Edsinger-Gonzales E."/>
            <person name="Havlak P."/>
            <person name="Hellsten U."/>
            <person name="Kuo D.H."/>
            <person name="Larsson T."/>
            <person name="Lv J."/>
            <person name="Arendt D."/>
            <person name="Savage R."/>
            <person name="Osoegawa K."/>
            <person name="de Jong P."/>
            <person name="Grimwood J."/>
            <person name="Chapman J.A."/>
            <person name="Shapiro H."/>
            <person name="Aerts A."/>
            <person name="Otillar R.P."/>
            <person name="Terry A.Y."/>
            <person name="Boore J.L."/>
            <person name="Grigoriev I.V."/>
            <person name="Lindberg D.R."/>
            <person name="Seaver E.C."/>
            <person name="Weisblat D.A."/>
            <person name="Putnam N.H."/>
            <person name="Rokhsar D.S."/>
        </authorList>
    </citation>
    <scope>NUCLEOTIDE SEQUENCE</scope>
</reference>
<dbReference type="GeneID" id="20213325"/>
<dbReference type="Proteomes" id="UP000015101">
    <property type="component" value="Unassembled WGS sequence"/>
</dbReference>
<dbReference type="GO" id="GO:0008429">
    <property type="term" value="F:phosphatidylethanolamine binding"/>
    <property type="evidence" value="ECO:0000318"/>
    <property type="project" value="GO_Central"/>
</dbReference>
<keyword evidence="3" id="KW-0472">Membrane</keyword>
<organism evidence="8 9">
    <name type="scientific">Helobdella robusta</name>
    <name type="common">Californian leech</name>
    <dbReference type="NCBI Taxonomy" id="6412"/>
    <lineage>
        <taxon>Eukaryota</taxon>
        <taxon>Metazoa</taxon>
        <taxon>Spiralia</taxon>
        <taxon>Lophotrochozoa</taxon>
        <taxon>Annelida</taxon>
        <taxon>Clitellata</taxon>
        <taxon>Hirudinea</taxon>
        <taxon>Rhynchobdellida</taxon>
        <taxon>Glossiphoniidae</taxon>
        <taxon>Helobdella</taxon>
    </lineage>
</organism>
<keyword evidence="9" id="KW-1185">Reference proteome</keyword>
<dbReference type="Pfam" id="PF02991">
    <property type="entry name" value="ATG8"/>
    <property type="match status" value="1"/>
</dbReference>
<dbReference type="GO" id="GO:0000423">
    <property type="term" value="P:mitophagy"/>
    <property type="evidence" value="ECO:0000318"/>
    <property type="project" value="GO_Central"/>
</dbReference>
<evidence type="ECO:0000256" key="2">
    <source>
        <dbReference type="ARBA" id="ARBA00007293"/>
    </source>
</evidence>
<accession>T1FWX7</accession>
<protein>
    <recommendedName>
        <fullName evidence="10">Autophagy-related protein</fullName>
    </recommendedName>
</protein>
<reference evidence="9" key="1">
    <citation type="submission" date="2012-12" db="EMBL/GenBank/DDBJ databases">
        <authorList>
            <person name="Hellsten U."/>
            <person name="Grimwood J."/>
            <person name="Chapman J.A."/>
            <person name="Shapiro H."/>
            <person name="Aerts A."/>
            <person name="Otillar R.P."/>
            <person name="Terry A.Y."/>
            <person name="Boore J.L."/>
            <person name="Simakov O."/>
            <person name="Marletaz F."/>
            <person name="Cho S.-J."/>
            <person name="Edsinger-Gonzales E."/>
            <person name="Havlak P."/>
            <person name="Kuo D.-H."/>
            <person name="Larsson T."/>
            <person name="Lv J."/>
            <person name="Arendt D."/>
            <person name="Savage R."/>
            <person name="Osoegawa K."/>
            <person name="de Jong P."/>
            <person name="Lindberg D.R."/>
            <person name="Seaver E.C."/>
            <person name="Weisblat D.A."/>
            <person name="Putnam N.H."/>
            <person name="Grigoriev I.V."/>
            <person name="Rokhsar D.S."/>
        </authorList>
    </citation>
    <scope>NUCLEOTIDE SEQUENCE</scope>
</reference>
<dbReference type="OMA" id="EHRCMES"/>
<dbReference type="eggNOG" id="KOG1654">
    <property type="taxonomic scope" value="Eukaryota"/>
</dbReference>
<dbReference type="STRING" id="6412.T1FWX7"/>
<dbReference type="GO" id="GO:0000045">
    <property type="term" value="P:autophagosome assembly"/>
    <property type="evidence" value="ECO:0000318"/>
    <property type="project" value="GO_Central"/>
</dbReference>